<dbReference type="Proteomes" id="UP000322917">
    <property type="component" value="Unassembled WGS sequence"/>
</dbReference>
<organism evidence="5 6">
    <name type="scientific">Propionispora hippei DSM 15287</name>
    <dbReference type="NCBI Taxonomy" id="1123003"/>
    <lineage>
        <taxon>Bacteria</taxon>
        <taxon>Bacillati</taxon>
        <taxon>Bacillota</taxon>
        <taxon>Negativicutes</taxon>
        <taxon>Selenomonadales</taxon>
        <taxon>Sporomusaceae</taxon>
        <taxon>Propionispora</taxon>
    </lineage>
</organism>
<dbReference type="InterPro" id="IPR023214">
    <property type="entry name" value="HAD_sf"/>
</dbReference>
<dbReference type="SUPFAM" id="SSF56784">
    <property type="entry name" value="HAD-like"/>
    <property type="match status" value="1"/>
</dbReference>
<evidence type="ECO:0000313" key="6">
    <source>
        <dbReference type="Proteomes" id="UP000322917"/>
    </source>
</evidence>
<dbReference type="PANTHER" id="PTHR19288">
    <property type="entry name" value="4-NITROPHENYLPHOSPHATASE-RELATED"/>
    <property type="match status" value="1"/>
</dbReference>
<evidence type="ECO:0000313" key="5">
    <source>
        <dbReference type="EMBL" id="SHJ22295.1"/>
    </source>
</evidence>
<feature type="binding site" evidence="4">
    <location>
        <position position="222"/>
    </location>
    <ligand>
        <name>Mg(2+)</name>
        <dbReference type="ChEBI" id="CHEBI:18420"/>
    </ligand>
</feature>
<dbReference type="GO" id="GO:0005737">
    <property type="term" value="C:cytoplasm"/>
    <property type="evidence" value="ECO:0007669"/>
    <property type="project" value="TreeGrafter"/>
</dbReference>
<feature type="binding site" evidence="4">
    <location>
        <position position="28"/>
    </location>
    <ligand>
        <name>Mg(2+)</name>
        <dbReference type="ChEBI" id="CHEBI:18420"/>
    </ligand>
</feature>
<dbReference type="InterPro" id="IPR006357">
    <property type="entry name" value="HAD-SF_hydro_IIA"/>
</dbReference>
<feature type="active site" description="Nucleophile" evidence="2">
    <location>
        <position position="26"/>
    </location>
</feature>
<dbReference type="GO" id="GO:0046872">
    <property type="term" value="F:metal ion binding"/>
    <property type="evidence" value="ECO:0007669"/>
    <property type="project" value="UniProtKB-KW"/>
</dbReference>
<dbReference type="RefSeq" id="WP_223191714.1">
    <property type="nucleotide sequence ID" value="NZ_FQZD01000014.1"/>
</dbReference>
<dbReference type="Pfam" id="PF13242">
    <property type="entry name" value="Hydrolase_like"/>
    <property type="match status" value="1"/>
</dbReference>
<dbReference type="EMBL" id="FQZD01000014">
    <property type="protein sequence ID" value="SHJ22295.1"/>
    <property type="molecule type" value="Genomic_DNA"/>
</dbReference>
<dbReference type="GO" id="GO:0016791">
    <property type="term" value="F:phosphatase activity"/>
    <property type="evidence" value="ECO:0007669"/>
    <property type="project" value="TreeGrafter"/>
</dbReference>
<keyword evidence="1 4" id="KW-0460">Magnesium</keyword>
<reference evidence="5 6" key="1">
    <citation type="submission" date="2016-11" db="EMBL/GenBank/DDBJ databases">
        <authorList>
            <person name="Varghese N."/>
            <person name="Submissions S."/>
        </authorList>
    </citation>
    <scope>NUCLEOTIDE SEQUENCE [LARGE SCALE GENOMIC DNA]</scope>
    <source>
        <strain evidence="5 6">DSM 15287</strain>
    </source>
</reference>
<keyword evidence="6" id="KW-1185">Reference proteome</keyword>
<dbReference type="NCBIfam" id="TIGR01460">
    <property type="entry name" value="HAD-SF-IIA"/>
    <property type="match status" value="1"/>
</dbReference>
<gene>
    <name evidence="5" type="ORF">SAMN02745170_02002</name>
</gene>
<dbReference type="Pfam" id="PF13344">
    <property type="entry name" value="Hydrolase_6"/>
    <property type="match status" value="1"/>
</dbReference>
<proteinExistence type="inferred from homology"/>
<evidence type="ECO:0000256" key="2">
    <source>
        <dbReference type="PIRSR" id="PIRSR000915-1"/>
    </source>
</evidence>
<dbReference type="InterPro" id="IPR036412">
    <property type="entry name" value="HAD-like_sf"/>
</dbReference>
<evidence type="ECO:0000256" key="4">
    <source>
        <dbReference type="PIRSR" id="PIRSR000915-3"/>
    </source>
</evidence>
<protein>
    <recommendedName>
        <fullName evidence="1">Acid sugar phosphatase</fullName>
        <ecNumber evidence="1">3.1.3.-</ecNumber>
    </recommendedName>
</protein>
<name>A0A1M6HJG6_9FIRM</name>
<dbReference type="PANTHER" id="PTHR19288:SF46">
    <property type="entry name" value="HALOACID DEHALOGENASE-LIKE HYDROLASE DOMAIN-CONTAINING PROTEIN 2"/>
    <property type="match status" value="1"/>
</dbReference>
<evidence type="ECO:0000256" key="3">
    <source>
        <dbReference type="PIRSR" id="PIRSR000915-2"/>
    </source>
</evidence>
<keyword evidence="5" id="KW-0378">Hydrolase</keyword>
<comment type="cofactor">
    <cofactor evidence="4">
        <name>Mg(2+)</name>
        <dbReference type="ChEBI" id="CHEBI:18420"/>
    </cofactor>
    <text evidence="4">Divalent metal ions. Mg(2+) is the most effective.</text>
</comment>
<evidence type="ECO:0000256" key="1">
    <source>
        <dbReference type="PIRNR" id="PIRNR000915"/>
    </source>
</evidence>
<feature type="binding site" evidence="3">
    <location>
        <position position="197"/>
    </location>
    <ligand>
        <name>substrate</name>
    </ligand>
</feature>
<dbReference type="PIRSF" id="PIRSF000915">
    <property type="entry name" value="PGP-type_phosphatase"/>
    <property type="match status" value="1"/>
</dbReference>
<sequence length="276" mass="31010">MYSIEQAMDKAYAQEVLKKIKCFVFDMDGTIYLESKILDGAIEFLHKLEENNVMIRFFTNNSSKNNKVYVDRITKMGYPVTEEKIFISNHVIISHLLDNMPEKTVFVLGNQYLQNDFKEAGVKLVEENPDIVVVGFDTSLAYDRLTKACTFIRNGATFYGVNPDFNCPMVDGYIPDCGSICALITASTGRVPEFFGKPTVHTLEYILKKTGLKEEEIAIVGDRLYTDIALAKGNKVTSILVLTGESTLEDVPQAEVKPTLIFRSLKEAQPVIDALY</sequence>
<dbReference type="AlphaFoldDB" id="A0A1M6HJG6"/>
<keyword evidence="1 4" id="KW-0479">Metal-binding</keyword>
<dbReference type="EC" id="3.1.3.-" evidence="1"/>
<feature type="active site" description="Proton donor" evidence="2">
    <location>
        <position position="28"/>
    </location>
</feature>
<accession>A0A1M6HJG6</accession>
<comment type="function">
    <text evidence="1">Catalyzes the dephosphorylation of 2-6 carbon acid sugars in vitro.</text>
</comment>
<comment type="similarity">
    <text evidence="1">Belongs to the HAD-like hydrolase superfamily. NagD family.</text>
</comment>
<feature type="binding site" evidence="4">
    <location>
        <position position="26"/>
    </location>
    <ligand>
        <name>Mg(2+)</name>
        <dbReference type="ChEBI" id="CHEBI:18420"/>
    </ligand>
</feature>
<dbReference type="Gene3D" id="3.40.50.1000">
    <property type="entry name" value="HAD superfamily/HAD-like"/>
    <property type="match status" value="2"/>
</dbReference>